<dbReference type="InterPro" id="IPR002125">
    <property type="entry name" value="CMP_dCMP_dom"/>
</dbReference>
<dbReference type="EMBL" id="NKXO01000017">
    <property type="protein sequence ID" value="PKQ69710.1"/>
    <property type="molecule type" value="Genomic_DNA"/>
</dbReference>
<feature type="binding site" evidence="8">
    <location>
        <position position="93"/>
    </location>
    <ligand>
        <name>Zn(2+)</name>
        <dbReference type="ChEBI" id="CHEBI:29105"/>
        <note>catalytic</note>
    </ligand>
</feature>
<comment type="similarity">
    <text evidence="1">Belongs to the cytidine and deoxycytidylate deaminase family. ADAT2 subfamily.</text>
</comment>
<dbReference type="EC" id="3.5.4.33" evidence="8"/>
<feature type="binding site" evidence="8">
    <location>
        <position position="60"/>
    </location>
    <ligand>
        <name>Zn(2+)</name>
        <dbReference type="ChEBI" id="CHEBI:29105"/>
        <note>catalytic</note>
    </ligand>
</feature>
<dbReference type="Gene3D" id="3.40.140.10">
    <property type="entry name" value="Cytidine Deaminase, domain 2"/>
    <property type="match status" value="1"/>
</dbReference>
<feature type="active site" description="Proton donor" evidence="8">
    <location>
        <position position="62"/>
    </location>
</feature>
<protein>
    <recommendedName>
        <fullName evidence="8">tRNA-specific adenosine deaminase</fullName>
        <ecNumber evidence="8">3.5.4.33</ecNumber>
    </recommendedName>
</protein>
<evidence type="ECO:0000256" key="7">
    <source>
        <dbReference type="ARBA" id="ARBA00048045"/>
    </source>
</evidence>
<feature type="domain" description="CMP/dCMP-type deaminase" evidence="9">
    <location>
        <begin position="9"/>
        <end position="149"/>
    </location>
</feature>
<dbReference type="InterPro" id="IPR016192">
    <property type="entry name" value="APOBEC/CMP_deaminase_Zn-bd"/>
</dbReference>
<evidence type="ECO:0000256" key="6">
    <source>
        <dbReference type="ARBA" id="ARBA00022833"/>
    </source>
</evidence>
<comment type="subunit">
    <text evidence="2 8">Homodimer.</text>
</comment>
<comment type="caution">
    <text evidence="10">The sequence shown here is derived from an EMBL/GenBank/DDBJ whole genome shotgun (WGS) entry which is preliminary data.</text>
</comment>
<dbReference type="Proteomes" id="UP000233387">
    <property type="component" value="Unassembled WGS sequence"/>
</dbReference>
<feature type="binding site" evidence="8">
    <location>
        <position position="90"/>
    </location>
    <ligand>
        <name>Zn(2+)</name>
        <dbReference type="ChEBI" id="CHEBI:29105"/>
        <note>catalytic</note>
    </ligand>
</feature>
<comment type="function">
    <text evidence="8">Catalyzes the deamination of adenosine to inosine at the wobble position 34 of tRNA(Arg2).</text>
</comment>
<keyword evidence="5 8" id="KW-0378">Hydrolase</keyword>
<evidence type="ECO:0000256" key="2">
    <source>
        <dbReference type="ARBA" id="ARBA00011738"/>
    </source>
</evidence>
<evidence type="ECO:0000313" key="11">
    <source>
        <dbReference type="Proteomes" id="UP000233387"/>
    </source>
</evidence>
<accession>A0A2N3IH83</accession>
<dbReference type="RefSeq" id="WP_243390552.1">
    <property type="nucleotide sequence ID" value="NZ_NKXO01000017.1"/>
</dbReference>
<dbReference type="SUPFAM" id="SSF53927">
    <property type="entry name" value="Cytidine deaminase-like"/>
    <property type="match status" value="1"/>
</dbReference>
<name>A0A2N3IH83_9BACT</name>
<evidence type="ECO:0000256" key="8">
    <source>
        <dbReference type="HAMAP-Rule" id="MF_00972"/>
    </source>
</evidence>
<comment type="cofactor">
    <cofactor evidence="8">
        <name>Zn(2+)</name>
        <dbReference type="ChEBI" id="CHEBI:29105"/>
    </cofactor>
    <text evidence="8">Binds 1 zinc ion per subunit.</text>
</comment>
<dbReference type="GO" id="GO:0002100">
    <property type="term" value="P:tRNA wobble adenosine to inosine editing"/>
    <property type="evidence" value="ECO:0007669"/>
    <property type="project" value="UniProtKB-UniRule"/>
</dbReference>
<dbReference type="CDD" id="cd01285">
    <property type="entry name" value="nucleoside_deaminase"/>
    <property type="match status" value="1"/>
</dbReference>
<keyword evidence="4 8" id="KW-0479">Metal-binding</keyword>
<dbReference type="InterPro" id="IPR028883">
    <property type="entry name" value="tRNA_aden_deaminase"/>
</dbReference>
<evidence type="ECO:0000313" key="10">
    <source>
        <dbReference type="EMBL" id="PKQ69710.1"/>
    </source>
</evidence>
<proteinExistence type="inferred from homology"/>
<evidence type="ECO:0000259" key="9">
    <source>
        <dbReference type="PROSITE" id="PS51747"/>
    </source>
</evidence>
<sequence>MNLKIQQKESDFFWMQVAYNLALIAYEEKEIPVGAIVVANEKLISKGYNQTEKLQDVTAHAEMIALTSAFNHLGSKYLQGCTLYVTLEPCVMCAGALAWSQISRVVFGAKDEHRGFSRWGNLLHPKTEIIGGIMEQECSELLKKFFAELRN</sequence>
<keyword evidence="3 8" id="KW-0819">tRNA processing</keyword>
<dbReference type="GO" id="GO:0052717">
    <property type="term" value="F:tRNA-specific adenosine-34 deaminase activity"/>
    <property type="evidence" value="ECO:0007669"/>
    <property type="project" value="UniProtKB-UniRule"/>
</dbReference>
<reference evidence="10 11" key="1">
    <citation type="submission" date="2017-06" db="EMBL/GenBank/DDBJ databases">
        <title>Raineya orbicola gen. nov., sp. nov. a slightly thermophilic bacterium of the phylum Bacteroidetes and the description of Raineyaceae fam. nov.</title>
        <authorList>
            <person name="Albuquerque L."/>
            <person name="Polonia A.R.M."/>
            <person name="Barroso C."/>
            <person name="Froufe H.J.C."/>
            <person name="Lage O."/>
            <person name="Lobo-Da-Cunha A."/>
            <person name="Egas C."/>
            <person name="Da Costa M.S."/>
        </authorList>
    </citation>
    <scope>NUCLEOTIDE SEQUENCE [LARGE SCALE GENOMIC DNA]</scope>
    <source>
        <strain evidence="10 11">SPSPC-11</strain>
    </source>
</reference>
<dbReference type="Pfam" id="PF00383">
    <property type="entry name" value="dCMP_cyt_deam_1"/>
    <property type="match status" value="1"/>
</dbReference>
<dbReference type="InterPro" id="IPR016193">
    <property type="entry name" value="Cytidine_deaminase-like"/>
</dbReference>
<evidence type="ECO:0000256" key="5">
    <source>
        <dbReference type="ARBA" id="ARBA00022801"/>
    </source>
</evidence>
<dbReference type="PANTHER" id="PTHR11079">
    <property type="entry name" value="CYTOSINE DEAMINASE FAMILY MEMBER"/>
    <property type="match status" value="1"/>
</dbReference>
<dbReference type="AlphaFoldDB" id="A0A2N3IH83"/>
<dbReference type="GO" id="GO:0008270">
    <property type="term" value="F:zinc ion binding"/>
    <property type="evidence" value="ECO:0007669"/>
    <property type="project" value="UniProtKB-UniRule"/>
</dbReference>
<keyword evidence="11" id="KW-1185">Reference proteome</keyword>
<evidence type="ECO:0000256" key="4">
    <source>
        <dbReference type="ARBA" id="ARBA00022723"/>
    </source>
</evidence>
<dbReference type="PANTHER" id="PTHR11079:SF202">
    <property type="entry name" value="TRNA-SPECIFIC ADENOSINE DEAMINASE"/>
    <property type="match status" value="1"/>
</dbReference>
<dbReference type="HAMAP" id="MF_00972">
    <property type="entry name" value="tRNA_aden_deaminase"/>
    <property type="match status" value="1"/>
</dbReference>
<gene>
    <name evidence="8" type="primary">tadA</name>
    <name evidence="10" type="ORF">Rain11_1273</name>
</gene>
<keyword evidence="6 8" id="KW-0862">Zinc</keyword>
<organism evidence="10 11">
    <name type="scientific">Raineya orbicola</name>
    <dbReference type="NCBI Taxonomy" id="2016530"/>
    <lineage>
        <taxon>Bacteria</taxon>
        <taxon>Pseudomonadati</taxon>
        <taxon>Bacteroidota</taxon>
        <taxon>Cytophagia</taxon>
        <taxon>Cytophagales</taxon>
        <taxon>Raineyaceae</taxon>
        <taxon>Raineya</taxon>
    </lineage>
</organism>
<evidence type="ECO:0000256" key="1">
    <source>
        <dbReference type="ARBA" id="ARBA00010669"/>
    </source>
</evidence>
<evidence type="ECO:0000256" key="3">
    <source>
        <dbReference type="ARBA" id="ARBA00022694"/>
    </source>
</evidence>
<dbReference type="PROSITE" id="PS00903">
    <property type="entry name" value="CYT_DCMP_DEAMINASES_1"/>
    <property type="match status" value="1"/>
</dbReference>
<dbReference type="PROSITE" id="PS51747">
    <property type="entry name" value="CYT_DCMP_DEAMINASES_2"/>
    <property type="match status" value="1"/>
</dbReference>
<comment type="catalytic activity">
    <reaction evidence="7 8">
        <text>adenosine(34) in tRNA + H2O + H(+) = inosine(34) in tRNA + NH4(+)</text>
        <dbReference type="Rhea" id="RHEA:43168"/>
        <dbReference type="Rhea" id="RHEA-COMP:10373"/>
        <dbReference type="Rhea" id="RHEA-COMP:10374"/>
        <dbReference type="ChEBI" id="CHEBI:15377"/>
        <dbReference type="ChEBI" id="CHEBI:15378"/>
        <dbReference type="ChEBI" id="CHEBI:28938"/>
        <dbReference type="ChEBI" id="CHEBI:74411"/>
        <dbReference type="ChEBI" id="CHEBI:82852"/>
        <dbReference type="EC" id="3.5.4.33"/>
    </reaction>
</comment>